<gene>
    <name evidence="2" type="ORF">AsAng_0010390</name>
</gene>
<accession>A0A916DRP7</accession>
<dbReference type="RefSeq" id="WP_264791653.1">
    <property type="nucleotide sequence ID" value="NZ_AP026867.1"/>
</dbReference>
<dbReference type="Proteomes" id="UP001060919">
    <property type="component" value="Chromosome"/>
</dbReference>
<dbReference type="Pfam" id="PF11335">
    <property type="entry name" value="DUF3137"/>
    <property type="match status" value="1"/>
</dbReference>
<feature type="transmembrane region" description="Helical" evidence="1">
    <location>
        <begin position="57"/>
        <end position="74"/>
    </location>
</feature>
<sequence length="347" mass="40384">MDQQKIVNEVQPALVDLEQQRQKHLERLEKGTIYYGIATFLMFLTFLSTILIAKWCLLLGIVSVILVLVLRSFAIGDPFNDYKEEYKNNIIKRVVKMINPTVVYRPRKVVFKFTLEKSRILGKVNDFRGEDFFKGQTTKGYPFQFSEIHLMGEHSASLLYFKGLFFVMKNPVEMKGQILIFPKKINDPLDWIAPISSNKNQPPKIKYNPLQIANQPLEFKQKYVAYSNNHKEAVQVLTTAFLETIVELSEQWKTAFRIAFIEDKIYLALPSTVNYFEDKMYLEATHQFIVTGLYKELTKSLNVLEQVGTALEAVPKLKIELNKEKPKITQSNNWEDSAYNHFIDDEF</sequence>
<keyword evidence="1" id="KW-1133">Transmembrane helix</keyword>
<dbReference type="KEGG" id="aup:AsAng_0010390"/>
<evidence type="ECO:0000256" key="1">
    <source>
        <dbReference type="SAM" id="Phobius"/>
    </source>
</evidence>
<keyword evidence="1" id="KW-0472">Membrane</keyword>
<proteinExistence type="predicted"/>
<dbReference type="InterPro" id="IPR021484">
    <property type="entry name" value="DUF3137"/>
</dbReference>
<name>A0A916DRP7_9BACT</name>
<evidence type="ECO:0000313" key="3">
    <source>
        <dbReference type="Proteomes" id="UP001060919"/>
    </source>
</evidence>
<protein>
    <submittedName>
        <fullName evidence="2">DUF3137 domain-containing protein</fullName>
    </submittedName>
</protein>
<organism evidence="2 3">
    <name type="scientific">Aureispira anguillae</name>
    <dbReference type="NCBI Taxonomy" id="2864201"/>
    <lineage>
        <taxon>Bacteria</taxon>
        <taxon>Pseudomonadati</taxon>
        <taxon>Bacteroidota</taxon>
        <taxon>Saprospiria</taxon>
        <taxon>Saprospirales</taxon>
        <taxon>Saprospiraceae</taxon>
        <taxon>Aureispira</taxon>
    </lineage>
</organism>
<reference evidence="2" key="1">
    <citation type="submission" date="2022-09" db="EMBL/GenBank/DDBJ databases">
        <title>Aureispira anguillicida sp. nov., isolated from Leptocephalus of Japanese eel Anguilla japonica.</title>
        <authorList>
            <person name="Yuasa K."/>
            <person name="Mekata T."/>
            <person name="Ikunari K."/>
        </authorList>
    </citation>
    <scope>NUCLEOTIDE SEQUENCE</scope>
    <source>
        <strain evidence="2">EL160426</strain>
    </source>
</reference>
<dbReference type="AlphaFoldDB" id="A0A916DRP7"/>
<dbReference type="EMBL" id="AP026867">
    <property type="protein sequence ID" value="BDS10331.1"/>
    <property type="molecule type" value="Genomic_DNA"/>
</dbReference>
<feature type="transmembrane region" description="Helical" evidence="1">
    <location>
        <begin position="32"/>
        <end position="51"/>
    </location>
</feature>
<keyword evidence="3" id="KW-1185">Reference proteome</keyword>
<evidence type="ECO:0000313" key="2">
    <source>
        <dbReference type="EMBL" id="BDS10331.1"/>
    </source>
</evidence>
<keyword evidence="1" id="KW-0812">Transmembrane</keyword>